<proteinExistence type="predicted"/>
<comment type="caution">
    <text evidence="1">The sequence shown here is derived from an EMBL/GenBank/DDBJ whole genome shotgun (WGS) entry which is preliminary data.</text>
</comment>
<evidence type="ECO:0008006" key="3">
    <source>
        <dbReference type="Google" id="ProtNLM"/>
    </source>
</evidence>
<evidence type="ECO:0000313" key="1">
    <source>
        <dbReference type="EMBL" id="MEF3833076.1"/>
    </source>
</evidence>
<dbReference type="RefSeq" id="WP_303305426.1">
    <property type="nucleotide sequence ID" value="NZ_JAODOP010000004.1"/>
</dbReference>
<sequence>MKPTICNSFIFDVLVWSLDIKTNNFRQISSNFDYNAISTCNFKNFLLAIKPCFQSYFVDYFVDYFNVLIENKNKINISDCRFQSFLPVKLKQNKYFFANLCIIPEVQNNKIVELFFVITPLKEYQNEVLNFGILKGRKKDELLTNQINNQVYAENLFTKEQVEIFNLLVLGYSSSRISEILNKKKDNILKYNIRIKDKLASFFNIDFNNVKEAANYYKKCFLTS</sequence>
<name>A0ABU7XQT3_9FLAO</name>
<accession>A0ABU7XQT3</accession>
<dbReference type="Proteomes" id="UP001337305">
    <property type="component" value="Unassembled WGS sequence"/>
</dbReference>
<protein>
    <recommendedName>
        <fullName evidence="3">HTH luxR-type domain-containing protein</fullName>
    </recommendedName>
</protein>
<organism evidence="1 2">
    <name type="scientific">Flavivirga spongiicola</name>
    <dbReference type="NCBI Taxonomy" id="421621"/>
    <lineage>
        <taxon>Bacteria</taxon>
        <taxon>Pseudomonadati</taxon>
        <taxon>Bacteroidota</taxon>
        <taxon>Flavobacteriia</taxon>
        <taxon>Flavobacteriales</taxon>
        <taxon>Flavobacteriaceae</taxon>
        <taxon>Flavivirga</taxon>
    </lineage>
</organism>
<reference evidence="1 2" key="1">
    <citation type="submission" date="2022-09" db="EMBL/GenBank/DDBJ databases">
        <title>Genome sequencing of Flavivirga sp. MEBiC05379.</title>
        <authorList>
            <person name="Oh H.-M."/>
            <person name="Kwon K.K."/>
            <person name="Park M.J."/>
            <person name="Yang S.-H."/>
        </authorList>
    </citation>
    <scope>NUCLEOTIDE SEQUENCE [LARGE SCALE GENOMIC DNA]</scope>
    <source>
        <strain evidence="1 2">MEBiC05379</strain>
    </source>
</reference>
<evidence type="ECO:0000313" key="2">
    <source>
        <dbReference type="Proteomes" id="UP001337305"/>
    </source>
</evidence>
<dbReference type="EMBL" id="JAODOP010000004">
    <property type="protein sequence ID" value="MEF3833076.1"/>
    <property type="molecule type" value="Genomic_DNA"/>
</dbReference>
<gene>
    <name evidence="1" type="ORF">N1F79_08030</name>
</gene>
<keyword evidence="2" id="KW-1185">Reference proteome</keyword>